<dbReference type="EMBL" id="ML122300">
    <property type="protein sequence ID" value="RPD54959.1"/>
    <property type="molecule type" value="Genomic_DNA"/>
</dbReference>
<protein>
    <submittedName>
        <fullName evidence="8">Aldo/keto reductase</fullName>
    </submittedName>
</protein>
<dbReference type="InterPro" id="IPR018170">
    <property type="entry name" value="Aldo/ket_reductase_CS"/>
</dbReference>
<dbReference type="Gene3D" id="3.20.20.100">
    <property type="entry name" value="NADP-dependent oxidoreductase domain"/>
    <property type="match status" value="1"/>
</dbReference>
<evidence type="ECO:0000256" key="5">
    <source>
        <dbReference type="PIRSR" id="PIRSR000097-2"/>
    </source>
</evidence>
<evidence type="ECO:0000313" key="8">
    <source>
        <dbReference type="EMBL" id="RPD54959.1"/>
    </source>
</evidence>
<proteinExistence type="inferred from homology"/>
<dbReference type="FunFam" id="3.20.20.100:FF:000002">
    <property type="entry name" value="2,5-diketo-D-gluconic acid reductase A"/>
    <property type="match status" value="1"/>
</dbReference>
<sequence>MPAHKFVKLNTGAEMPALGLGTWRSQPGAVEKAVAHALKHGYRHIDTATAYAGNEKEVGEGIKQSEVPRGEIFLTTKLNNPDMRNAAAALDASLKALGTPYLDLWLMHWPCPMTKEGGPDKKCDWRDTWRDMEKVFKEHPEKVKAIGVSNFSVSYLRELLKFATVVPAVNQIESHPLCLQEDIVEECRKHGIVVTAYSPLGSDQAPLLEKPVVKKLAEKYKVAPSNILISLQVNRPGVTVIPKSVTPHRIEENAKIVDLTEEDIKELCELEKEDHIRFCKPYWTGWGNIGFPDLE</sequence>
<dbReference type="PANTHER" id="PTHR43827:SF3">
    <property type="entry name" value="NADP-DEPENDENT OXIDOREDUCTASE DOMAIN-CONTAINING PROTEIN"/>
    <property type="match status" value="1"/>
</dbReference>
<reference evidence="8" key="1">
    <citation type="journal article" date="2018" name="Genome Biol. Evol.">
        <title>Genomics and development of Lentinus tigrinus, a white-rot wood-decaying mushroom with dimorphic fruiting bodies.</title>
        <authorList>
            <person name="Wu B."/>
            <person name="Xu Z."/>
            <person name="Knudson A."/>
            <person name="Carlson A."/>
            <person name="Chen N."/>
            <person name="Kovaka S."/>
            <person name="LaButti K."/>
            <person name="Lipzen A."/>
            <person name="Pennachio C."/>
            <person name="Riley R."/>
            <person name="Schakwitz W."/>
            <person name="Umezawa K."/>
            <person name="Ohm R.A."/>
            <person name="Grigoriev I.V."/>
            <person name="Nagy L.G."/>
            <person name="Gibbons J."/>
            <person name="Hibbett D."/>
        </authorList>
    </citation>
    <scope>NUCLEOTIDE SEQUENCE [LARGE SCALE GENOMIC DNA]</scope>
    <source>
        <strain evidence="8">ALCF2SS1-6</strain>
    </source>
</reference>
<dbReference type="GO" id="GO:0016616">
    <property type="term" value="F:oxidoreductase activity, acting on the CH-OH group of donors, NAD or NADP as acceptor"/>
    <property type="evidence" value="ECO:0007669"/>
    <property type="project" value="UniProtKB-ARBA"/>
</dbReference>
<evidence type="ECO:0000256" key="4">
    <source>
        <dbReference type="PIRSR" id="PIRSR000097-1"/>
    </source>
</evidence>
<dbReference type="PRINTS" id="PR00069">
    <property type="entry name" value="ALDKETRDTASE"/>
</dbReference>
<feature type="active site" description="Proton donor" evidence="4">
    <location>
        <position position="51"/>
    </location>
</feature>
<comment type="similarity">
    <text evidence="1">Belongs to the aldo/keto reductase family.</text>
</comment>
<evidence type="ECO:0000313" key="9">
    <source>
        <dbReference type="Proteomes" id="UP000313359"/>
    </source>
</evidence>
<dbReference type="CDD" id="cd19071">
    <property type="entry name" value="AKR_AKR1-5-like"/>
    <property type="match status" value="1"/>
</dbReference>
<dbReference type="AlphaFoldDB" id="A0A5C2RVE4"/>
<organism evidence="8 9">
    <name type="scientific">Lentinus tigrinus ALCF2SS1-6</name>
    <dbReference type="NCBI Taxonomy" id="1328759"/>
    <lineage>
        <taxon>Eukaryota</taxon>
        <taxon>Fungi</taxon>
        <taxon>Dikarya</taxon>
        <taxon>Basidiomycota</taxon>
        <taxon>Agaricomycotina</taxon>
        <taxon>Agaricomycetes</taxon>
        <taxon>Polyporales</taxon>
        <taxon>Polyporaceae</taxon>
        <taxon>Lentinus</taxon>
    </lineage>
</organism>
<name>A0A5C2RVE4_9APHY</name>
<dbReference type="InterPro" id="IPR036812">
    <property type="entry name" value="NAD(P)_OxRdtase_dom_sf"/>
</dbReference>
<gene>
    <name evidence="8" type="ORF">L227DRAFT_510901</name>
</gene>
<keyword evidence="9" id="KW-1185">Reference proteome</keyword>
<feature type="binding site" evidence="5">
    <location>
        <position position="108"/>
    </location>
    <ligand>
        <name>substrate</name>
    </ligand>
</feature>
<dbReference type="Pfam" id="PF00248">
    <property type="entry name" value="Aldo_ket_red"/>
    <property type="match status" value="1"/>
</dbReference>
<evidence type="ECO:0000256" key="2">
    <source>
        <dbReference type="ARBA" id="ARBA00022857"/>
    </source>
</evidence>
<evidence type="ECO:0000256" key="6">
    <source>
        <dbReference type="PIRSR" id="PIRSR000097-3"/>
    </source>
</evidence>
<dbReference type="PROSITE" id="PS00063">
    <property type="entry name" value="ALDOKETO_REDUCTASE_3"/>
    <property type="match status" value="1"/>
</dbReference>
<dbReference type="InterPro" id="IPR023210">
    <property type="entry name" value="NADP_OxRdtase_dom"/>
</dbReference>
<dbReference type="SUPFAM" id="SSF51430">
    <property type="entry name" value="NAD(P)-linked oxidoreductase"/>
    <property type="match status" value="1"/>
</dbReference>
<evidence type="ECO:0000256" key="3">
    <source>
        <dbReference type="ARBA" id="ARBA00023002"/>
    </source>
</evidence>
<evidence type="ECO:0000256" key="1">
    <source>
        <dbReference type="ARBA" id="ARBA00007905"/>
    </source>
</evidence>
<dbReference type="InterPro" id="IPR020471">
    <property type="entry name" value="AKR"/>
</dbReference>
<keyword evidence="3" id="KW-0560">Oxidoreductase</keyword>
<keyword evidence="2" id="KW-0521">NADP</keyword>
<dbReference type="PANTHER" id="PTHR43827">
    <property type="entry name" value="2,5-DIKETO-D-GLUCONIC ACID REDUCTASE"/>
    <property type="match status" value="1"/>
</dbReference>
<accession>A0A5C2RVE4</accession>
<dbReference type="PIRSF" id="PIRSF000097">
    <property type="entry name" value="AKR"/>
    <property type="match status" value="1"/>
</dbReference>
<feature type="domain" description="NADP-dependent oxidoreductase" evidence="7">
    <location>
        <begin position="18"/>
        <end position="270"/>
    </location>
</feature>
<dbReference type="Proteomes" id="UP000313359">
    <property type="component" value="Unassembled WGS sequence"/>
</dbReference>
<evidence type="ECO:0000259" key="7">
    <source>
        <dbReference type="Pfam" id="PF00248"/>
    </source>
</evidence>
<dbReference type="STRING" id="1328759.A0A5C2RVE4"/>
<feature type="site" description="Lowers pKa of active site Tyr" evidence="6">
    <location>
        <position position="77"/>
    </location>
</feature>
<dbReference type="OrthoDB" id="416253at2759"/>